<dbReference type="EMBL" id="CP038008">
    <property type="protein sequence ID" value="QBY27558.1"/>
    <property type="molecule type" value="Genomic_DNA"/>
</dbReference>
<organism evidence="1">
    <name type="scientific">Citrobacter rodentium</name>
    <dbReference type="NCBI Taxonomy" id="67825"/>
    <lineage>
        <taxon>Bacteria</taxon>
        <taxon>Pseudomonadati</taxon>
        <taxon>Pseudomonadota</taxon>
        <taxon>Gammaproteobacteria</taxon>
        <taxon>Enterobacterales</taxon>
        <taxon>Enterobacteriaceae</taxon>
        <taxon>Citrobacter</taxon>
    </lineage>
</organism>
<dbReference type="Pfam" id="PF13876">
    <property type="entry name" value="Phage_gp49_66"/>
    <property type="match status" value="1"/>
</dbReference>
<protein>
    <recommendedName>
        <fullName evidence="2">Phage protein</fullName>
    </recommendedName>
</protein>
<evidence type="ECO:0008006" key="2">
    <source>
        <dbReference type="Google" id="ProtNLM"/>
    </source>
</evidence>
<sequence>MMVPKVDRKTVDDLVASLNYQPHHFPGTTLTIAVALMPDGFMVSSGFSATAHPGLFDEETGRKLAIAKAQHNATEALWQFEGYKLKSQQTTESQGDR</sequence>
<dbReference type="InterPro" id="IPR025915">
    <property type="entry name" value="Phage_gp49_66"/>
</dbReference>
<reference evidence="1" key="1">
    <citation type="submission" date="2019-03" db="EMBL/GenBank/DDBJ databases">
        <title>Complete genome sequence of enteropathogenic Citrobacter rodentium strain DBS100.</title>
        <authorList>
            <person name="Popov G."/>
            <person name="Fiebig A."/>
            <person name="Shideler S."/>
            <person name="Coombes B."/>
            <person name="Savchenko A."/>
        </authorList>
    </citation>
    <scope>NUCLEOTIDE SEQUENCE</scope>
    <source>
        <strain evidence="1">DBS100</strain>
    </source>
</reference>
<dbReference type="AlphaFoldDB" id="A0A482PBK6"/>
<dbReference type="OMA" id="AQHNATE"/>
<accession>A0A482PBK6</accession>
<name>A0A482PBK6_CITRO</name>
<evidence type="ECO:0000313" key="1">
    <source>
        <dbReference type="EMBL" id="QBY27558.1"/>
    </source>
</evidence>
<dbReference type="RefSeq" id="WP_012905237.1">
    <property type="nucleotide sequence ID" value="NZ_CAJTBI010000006.1"/>
</dbReference>
<gene>
    <name evidence="1" type="ORF">E2R62_01020</name>
</gene>
<proteinExistence type="predicted"/>